<comment type="caution">
    <text evidence="1">The sequence shown here is derived from an EMBL/GenBank/DDBJ whole genome shotgun (WGS) entry which is preliminary data.</text>
</comment>
<reference evidence="2" key="1">
    <citation type="submission" date="2016-06" db="EMBL/GenBank/DDBJ databases">
        <title>Parallel loss of symbiosis genes in relatives of nitrogen-fixing non-legume Parasponia.</title>
        <authorList>
            <person name="Van Velzen R."/>
            <person name="Holmer R."/>
            <person name="Bu F."/>
            <person name="Rutten L."/>
            <person name="Van Zeijl A."/>
            <person name="Liu W."/>
            <person name="Santuari L."/>
            <person name="Cao Q."/>
            <person name="Sharma T."/>
            <person name="Shen D."/>
            <person name="Roswanjaya Y."/>
            <person name="Wardhani T."/>
            <person name="Kalhor M.S."/>
            <person name="Jansen J."/>
            <person name="Van den Hoogen J."/>
            <person name="Gungor B."/>
            <person name="Hartog M."/>
            <person name="Hontelez J."/>
            <person name="Verver J."/>
            <person name="Yang W.-C."/>
            <person name="Schijlen E."/>
            <person name="Repin R."/>
            <person name="Schilthuizen M."/>
            <person name="Schranz E."/>
            <person name="Heidstra R."/>
            <person name="Miyata K."/>
            <person name="Fedorova E."/>
            <person name="Kohlen W."/>
            <person name="Bisseling T."/>
            <person name="Smit S."/>
            <person name="Geurts R."/>
        </authorList>
    </citation>
    <scope>NUCLEOTIDE SEQUENCE [LARGE SCALE GENOMIC DNA]</scope>
    <source>
        <strain evidence="2">cv. RG33-2</strain>
    </source>
</reference>
<sequence length="123" mass="13667">MILANIAVIDHRATFNGCPMKLPTGASYWNFNNRVSIDQFHSDSKLPNSNLRRKPTNPAGSFADSTIKFFILASRQGFPPQIDNINSDLAFEQNLSQLTASTRPTQGVNSVDSTVTYFKSDLR</sequence>
<dbReference type="Proteomes" id="UP000237000">
    <property type="component" value="Unassembled WGS sequence"/>
</dbReference>
<evidence type="ECO:0000313" key="1">
    <source>
        <dbReference type="EMBL" id="PON71917.1"/>
    </source>
</evidence>
<name>A0A2P5DF68_TREOI</name>
<dbReference type="EMBL" id="JXTC01000274">
    <property type="protein sequence ID" value="PON71917.1"/>
    <property type="molecule type" value="Genomic_DNA"/>
</dbReference>
<dbReference type="AlphaFoldDB" id="A0A2P5DF68"/>
<organism evidence="1 2">
    <name type="scientific">Trema orientale</name>
    <name type="common">Charcoal tree</name>
    <name type="synonym">Celtis orientalis</name>
    <dbReference type="NCBI Taxonomy" id="63057"/>
    <lineage>
        <taxon>Eukaryota</taxon>
        <taxon>Viridiplantae</taxon>
        <taxon>Streptophyta</taxon>
        <taxon>Embryophyta</taxon>
        <taxon>Tracheophyta</taxon>
        <taxon>Spermatophyta</taxon>
        <taxon>Magnoliopsida</taxon>
        <taxon>eudicotyledons</taxon>
        <taxon>Gunneridae</taxon>
        <taxon>Pentapetalae</taxon>
        <taxon>rosids</taxon>
        <taxon>fabids</taxon>
        <taxon>Rosales</taxon>
        <taxon>Cannabaceae</taxon>
        <taxon>Trema</taxon>
    </lineage>
</organism>
<protein>
    <submittedName>
        <fullName evidence="1">Uncharacterized protein</fullName>
    </submittedName>
</protein>
<keyword evidence="2" id="KW-1185">Reference proteome</keyword>
<dbReference type="InParanoid" id="A0A2P5DF68"/>
<accession>A0A2P5DF68</accession>
<proteinExistence type="predicted"/>
<gene>
    <name evidence="1" type="ORF">TorRG33x02_253380</name>
</gene>
<evidence type="ECO:0000313" key="2">
    <source>
        <dbReference type="Proteomes" id="UP000237000"/>
    </source>
</evidence>